<dbReference type="InterPro" id="IPR028641">
    <property type="entry name" value="RCC2"/>
</dbReference>
<dbReference type="SUPFAM" id="SSF50985">
    <property type="entry name" value="RCC1/BLIP-II"/>
    <property type="match status" value="1"/>
</dbReference>
<sequence>MLLVGSDGQVWSAGANSLGQFIQDLQQDSVPEHAVKVSAGITLSSILTESGKIFSFGSAKKGQLGNGSIGKRITTGNQTAFDIVYEPQYIKELNFLLRTEFGIQKRGKEDIKDGRKKVKMIGQQRSVALDEDDIVHLWGYNGCCRLGL</sequence>
<name>A0ABR1J6P9_9AGAR</name>
<keyword evidence="2" id="KW-1185">Reference proteome</keyword>
<evidence type="ECO:0000313" key="2">
    <source>
        <dbReference type="Proteomes" id="UP001498398"/>
    </source>
</evidence>
<proteinExistence type="predicted"/>
<protein>
    <submittedName>
        <fullName evidence="1">Uncharacterized protein</fullName>
    </submittedName>
</protein>
<evidence type="ECO:0000313" key="1">
    <source>
        <dbReference type="EMBL" id="KAK7448892.1"/>
    </source>
</evidence>
<dbReference type="Proteomes" id="UP001498398">
    <property type="component" value="Unassembled WGS sequence"/>
</dbReference>
<dbReference type="EMBL" id="JBANRG010000037">
    <property type="protein sequence ID" value="KAK7448892.1"/>
    <property type="molecule type" value="Genomic_DNA"/>
</dbReference>
<dbReference type="InterPro" id="IPR009091">
    <property type="entry name" value="RCC1/BLIP-II"/>
</dbReference>
<gene>
    <name evidence="1" type="ORF">VKT23_013624</name>
</gene>
<accession>A0ABR1J6P9</accession>
<dbReference type="Gene3D" id="2.130.10.30">
    <property type="entry name" value="Regulator of chromosome condensation 1/beta-lactamase-inhibitor protein II"/>
    <property type="match status" value="1"/>
</dbReference>
<comment type="caution">
    <text evidence="1">The sequence shown here is derived from an EMBL/GenBank/DDBJ whole genome shotgun (WGS) entry which is preliminary data.</text>
</comment>
<organism evidence="1 2">
    <name type="scientific">Marasmiellus scandens</name>
    <dbReference type="NCBI Taxonomy" id="2682957"/>
    <lineage>
        <taxon>Eukaryota</taxon>
        <taxon>Fungi</taxon>
        <taxon>Dikarya</taxon>
        <taxon>Basidiomycota</taxon>
        <taxon>Agaricomycotina</taxon>
        <taxon>Agaricomycetes</taxon>
        <taxon>Agaricomycetidae</taxon>
        <taxon>Agaricales</taxon>
        <taxon>Marasmiineae</taxon>
        <taxon>Omphalotaceae</taxon>
        <taxon>Marasmiellus</taxon>
    </lineage>
</organism>
<reference evidence="1 2" key="1">
    <citation type="submission" date="2024-01" db="EMBL/GenBank/DDBJ databases">
        <title>A draft genome for the cacao thread blight pathogen Marasmiellus scandens.</title>
        <authorList>
            <person name="Baruah I.K."/>
            <person name="Leung J."/>
            <person name="Bukari Y."/>
            <person name="Amoako-Attah I."/>
            <person name="Meinhardt L.W."/>
            <person name="Bailey B.A."/>
            <person name="Cohen S.P."/>
        </authorList>
    </citation>
    <scope>NUCLEOTIDE SEQUENCE [LARGE SCALE GENOMIC DNA]</scope>
    <source>
        <strain evidence="1 2">GH-19</strain>
    </source>
</reference>
<dbReference type="PANTHER" id="PTHR46207">
    <property type="entry name" value="PROTEIN RCC2"/>
    <property type="match status" value="1"/>
</dbReference>
<dbReference type="PANTHER" id="PTHR46207:SF1">
    <property type="entry name" value="PROTEIN RCC2"/>
    <property type="match status" value="1"/>
</dbReference>